<name>F6RUW6_CIOIN</name>
<evidence type="ECO:0008006" key="3">
    <source>
        <dbReference type="Google" id="ProtNLM"/>
    </source>
</evidence>
<dbReference type="EMBL" id="EAAA01001428">
    <property type="status" value="NOT_ANNOTATED_CDS"/>
    <property type="molecule type" value="Genomic_DNA"/>
</dbReference>
<dbReference type="PANTHER" id="PTHR46673">
    <property type="entry name" value="4F2 CELL-SURFACE ANTIGEN HEAVY CHAIN"/>
    <property type="match status" value="1"/>
</dbReference>
<reference evidence="1" key="2">
    <citation type="journal article" date="2008" name="Genome Biol.">
        <title>Improved genome assembly and evidence-based global gene model set for the chordate Ciona intestinalis: new insight into intron and operon populations.</title>
        <authorList>
            <person name="Satou Y."/>
            <person name="Mineta K."/>
            <person name="Ogasawara M."/>
            <person name="Sasakura Y."/>
            <person name="Shoguchi E."/>
            <person name="Ueno K."/>
            <person name="Yamada L."/>
            <person name="Matsumoto J."/>
            <person name="Wasserscheid J."/>
            <person name="Dewar K."/>
            <person name="Wiley G.B."/>
            <person name="Macmil S.L."/>
            <person name="Roe B.A."/>
            <person name="Zeller R.W."/>
            <person name="Hastings K.E."/>
            <person name="Lemaire P."/>
            <person name="Lindquist E."/>
            <person name="Endo T."/>
            <person name="Hotta K."/>
            <person name="Inaba K."/>
        </authorList>
    </citation>
    <scope>NUCLEOTIDE SEQUENCE [LARGE SCALE GENOMIC DNA]</scope>
    <source>
        <strain evidence="1">wild type</strain>
    </source>
</reference>
<dbReference type="PANTHER" id="PTHR46673:SF1">
    <property type="entry name" value="4F2 CELL-SURFACE ANTIGEN HEAVY CHAIN"/>
    <property type="match status" value="1"/>
</dbReference>
<dbReference type="FunCoup" id="F6RUW6">
    <property type="interactions" value="6"/>
</dbReference>
<organism evidence="1 2">
    <name type="scientific">Ciona intestinalis</name>
    <name type="common">Transparent sea squirt</name>
    <name type="synonym">Ascidia intestinalis</name>
    <dbReference type="NCBI Taxonomy" id="7719"/>
    <lineage>
        <taxon>Eukaryota</taxon>
        <taxon>Metazoa</taxon>
        <taxon>Chordata</taxon>
        <taxon>Tunicata</taxon>
        <taxon>Ascidiacea</taxon>
        <taxon>Phlebobranchia</taxon>
        <taxon>Cionidae</taxon>
        <taxon>Ciona</taxon>
    </lineage>
</organism>
<protein>
    <recommendedName>
        <fullName evidence="3">Glycosyl hydrolase family 13 catalytic domain-containing protein</fullName>
    </recommendedName>
</protein>
<dbReference type="AlphaFoldDB" id="F6RUW6"/>
<proteinExistence type="predicted"/>
<dbReference type="Gene3D" id="2.60.40.1180">
    <property type="entry name" value="Golgi alpha-mannosidase II"/>
    <property type="match status" value="1"/>
</dbReference>
<keyword evidence="2" id="KW-1185">Reference proteome</keyword>
<dbReference type="HOGENOM" id="CLU_930513_0_0_1"/>
<reference evidence="2" key="1">
    <citation type="journal article" date="2002" name="Science">
        <title>The draft genome of Ciona intestinalis: insights into chordate and vertebrate origins.</title>
        <authorList>
            <person name="Dehal P."/>
            <person name="Satou Y."/>
            <person name="Campbell R.K."/>
            <person name="Chapman J."/>
            <person name="Degnan B."/>
            <person name="De Tomaso A."/>
            <person name="Davidson B."/>
            <person name="Di Gregorio A."/>
            <person name="Gelpke M."/>
            <person name="Goodstein D.M."/>
            <person name="Harafuji N."/>
            <person name="Hastings K.E."/>
            <person name="Ho I."/>
            <person name="Hotta K."/>
            <person name="Huang W."/>
            <person name="Kawashima T."/>
            <person name="Lemaire P."/>
            <person name="Martinez D."/>
            <person name="Meinertzhagen I.A."/>
            <person name="Necula S."/>
            <person name="Nonaka M."/>
            <person name="Putnam N."/>
            <person name="Rash S."/>
            <person name="Saiga H."/>
            <person name="Satake M."/>
            <person name="Terry A."/>
            <person name="Yamada L."/>
            <person name="Wang H.G."/>
            <person name="Awazu S."/>
            <person name="Azumi K."/>
            <person name="Boore J."/>
            <person name="Branno M."/>
            <person name="Chin-Bow S."/>
            <person name="DeSantis R."/>
            <person name="Doyle S."/>
            <person name="Francino P."/>
            <person name="Keys D.N."/>
            <person name="Haga S."/>
            <person name="Hayashi H."/>
            <person name="Hino K."/>
            <person name="Imai K.S."/>
            <person name="Inaba K."/>
            <person name="Kano S."/>
            <person name="Kobayashi K."/>
            <person name="Kobayashi M."/>
            <person name="Lee B.I."/>
            <person name="Makabe K.W."/>
            <person name="Manohar C."/>
            <person name="Matassi G."/>
            <person name="Medina M."/>
            <person name="Mochizuki Y."/>
            <person name="Mount S."/>
            <person name="Morishita T."/>
            <person name="Miura S."/>
            <person name="Nakayama A."/>
            <person name="Nishizaka S."/>
            <person name="Nomoto H."/>
            <person name="Ohta F."/>
            <person name="Oishi K."/>
            <person name="Rigoutsos I."/>
            <person name="Sano M."/>
            <person name="Sasaki A."/>
            <person name="Sasakura Y."/>
            <person name="Shoguchi E."/>
            <person name="Shin-i T."/>
            <person name="Spagnuolo A."/>
            <person name="Stainier D."/>
            <person name="Suzuki M.M."/>
            <person name="Tassy O."/>
            <person name="Takatori N."/>
            <person name="Tokuoka M."/>
            <person name="Yagi K."/>
            <person name="Yoshizaki F."/>
            <person name="Wada S."/>
            <person name="Zhang C."/>
            <person name="Hyatt P.D."/>
            <person name="Larimer F."/>
            <person name="Detter C."/>
            <person name="Doggett N."/>
            <person name="Glavina T."/>
            <person name="Hawkins T."/>
            <person name="Richardson P."/>
            <person name="Lucas S."/>
            <person name="Kohara Y."/>
            <person name="Levine M."/>
            <person name="Satoh N."/>
            <person name="Rokhsar D.S."/>
        </authorList>
    </citation>
    <scope>NUCLEOTIDE SEQUENCE [LARGE SCALE GENOMIC DNA]</scope>
</reference>
<dbReference type="InterPro" id="IPR042280">
    <property type="entry name" value="SLC3A2"/>
</dbReference>
<reference evidence="1" key="4">
    <citation type="submission" date="2025-09" db="UniProtKB">
        <authorList>
            <consortium name="Ensembl"/>
        </authorList>
    </citation>
    <scope>IDENTIFICATION</scope>
</reference>
<dbReference type="SUPFAM" id="SSF51011">
    <property type="entry name" value="Glycosyl hydrolase domain"/>
    <property type="match status" value="1"/>
</dbReference>
<evidence type="ECO:0000313" key="2">
    <source>
        <dbReference type="Proteomes" id="UP000008144"/>
    </source>
</evidence>
<reference evidence="1" key="3">
    <citation type="submission" date="2025-08" db="UniProtKB">
        <authorList>
            <consortium name="Ensembl"/>
        </authorList>
    </citation>
    <scope>IDENTIFICATION</scope>
</reference>
<dbReference type="GO" id="GO:0006865">
    <property type="term" value="P:amino acid transport"/>
    <property type="evidence" value="ECO:0007669"/>
    <property type="project" value="InterPro"/>
</dbReference>
<evidence type="ECO:0000313" key="1">
    <source>
        <dbReference type="Ensembl" id="ENSCINP00000010900.3"/>
    </source>
</evidence>
<dbReference type="Gene3D" id="3.20.20.80">
    <property type="entry name" value="Glycosidases"/>
    <property type="match status" value="1"/>
</dbReference>
<sequence>MDLVGSWFNKGIDGVQLRDLANVQESDILTNKIWKKYIEDSNATVPRALFLYSSAQPATQMLSDLSVNGTNTIPSPVQVNAGPAMEVNKANSGKLIQNSITAWRSQSRSISAYTVSPLGGPLAEEKYGNKTASGLNLLVLTLPGVPVLRSGDEIGAQSSVFEWPETITEESIPENTNQNTLLTTKGVTVLRVAGIQCLQALRYDTQDADTTFNFLDIGNDAVVAFLRKWTTKAAVLVVSNMSPTEQTVAVNVAGGLLDKDDNLVKKTKVVVASSDYSADAEVDLSALKLSPGTTVIFKS</sequence>
<dbReference type="InterPro" id="IPR013780">
    <property type="entry name" value="Glyco_hydro_b"/>
</dbReference>
<accession>F6RUW6</accession>
<dbReference type="Proteomes" id="UP000008144">
    <property type="component" value="Chromosome 2"/>
</dbReference>
<dbReference type="Ensembl" id="ENSCINT00000010900.3">
    <property type="protein sequence ID" value="ENSCINP00000010900.3"/>
    <property type="gene ID" value="ENSCING00000005298.3"/>
</dbReference>
<dbReference type="STRING" id="7719.ENSCINP00000010900"/>
<dbReference type="InParanoid" id="F6RUW6"/>